<evidence type="ECO:0000313" key="1">
    <source>
        <dbReference type="EMBL" id="XBU16649.1"/>
    </source>
</evidence>
<organism evidence="1">
    <name type="scientific">Acinetobacter sp. A1-4-2</name>
    <dbReference type="NCBI Taxonomy" id="3156489"/>
    <lineage>
        <taxon>Bacteria</taxon>
        <taxon>Pseudomonadati</taxon>
        <taxon>Pseudomonadota</taxon>
        <taxon>Gammaproteobacteria</taxon>
        <taxon>Moraxellales</taxon>
        <taxon>Moraxellaceae</taxon>
        <taxon>Acinetobacter</taxon>
    </lineage>
</organism>
<dbReference type="InterPro" id="IPR012337">
    <property type="entry name" value="RNaseH-like_sf"/>
</dbReference>
<dbReference type="Gene3D" id="3.30.420.10">
    <property type="entry name" value="Ribonuclease H-like superfamily/Ribonuclease H"/>
    <property type="match status" value="1"/>
</dbReference>
<dbReference type="EMBL" id="CP157981">
    <property type="protein sequence ID" value="XBU16649.1"/>
    <property type="molecule type" value="Genomic_DNA"/>
</dbReference>
<dbReference type="InterPro" id="IPR024530">
    <property type="entry name" value="QSregVF_b"/>
</dbReference>
<name>A0AAU7T0A9_9GAMM</name>
<proteinExistence type="predicted"/>
<dbReference type="GO" id="GO:0003676">
    <property type="term" value="F:nucleic acid binding"/>
    <property type="evidence" value="ECO:0007669"/>
    <property type="project" value="InterPro"/>
</dbReference>
<dbReference type="AlphaFoldDB" id="A0AAU7T0A9"/>
<accession>A0AAU7T0A9</accession>
<gene>
    <name evidence="1" type="ORF">ABJ384_05665</name>
</gene>
<reference evidence="1" key="1">
    <citation type="submission" date="2024-06" db="EMBL/GenBank/DDBJ databases">
        <authorList>
            <person name="Song Z."/>
        </authorList>
    </citation>
    <scope>NUCLEOTIDE SEQUENCE</scope>
    <source>
        <strain evidence="1">A1-4-2</strain>
    </source>
</reference>
<protein>
    <submittedName>
        <fullName evidence="1">DUF3820 family protein</fullName>
    </submittedName>
</protein>
<dbReference type="RefSeq" id="WP_349929420.1">
    <property type="nucleotide sequence ID" value="NZ_CP157981.1"/>
</dbReference>
<sequence length="224" mass="25388">MSAIILDTETHTIDGYPIEISHSPCSFEQGVLKVDHSHNFDQYFSCPEPISFGAMAVHHIIESDLVDCPSYDEFRLPAGVTHIIGHNIDYDIRAIQKCDSSIRVKAICTLALSRMVWPDESHTLSALYYFIMEDKALARTHLRKAHNAKWDIYFTGVVLKAIVEKLAIKDMQSLFLFSEQARIPTKITFGKHKGLAIKDLPSDYVVWLLKQPDLDPYLVKALKG</sequence>
<dbReference type="SUPFAM" id="SSF53098">
    <property type="entry name" value="Ribonuclease H-like"/>
    <property type="match status" value="1"/>
</dbReference>
<dbReference type="InterPro" id="IPR036397">
    <property type="entry name" value="RNaseH_sf"/>
</dbReference>
<dbReference type="CDD" id="cd06127">
    <property type="entry name" value="DEDDh"/>
    <property type="match status" value="1"/>
</dbReference>
<dbReference type="Pfam" id="PF12843">
    <property type="entry name" value="QSregVF_b"/>
    <property type="match status" value="1"/>
</dbReference>